<dbReference type="CDD" id="cd12117">
    <property type="entry name" value="A_NRPS_Srf_like"/>
    <property type="match status" value="1"/>
</dbReference>
<dbReference type="Gene3D" id="3.40.50.12780">
    <property type="entry name" value="N-terminal domain of ligase-like"/>
    <property type="match status" value="1"/>
</dbReference>
<evidence type="ECO:0000313" key="6">
    <source>
        <dbReference type="EMBL" id="KAF9949715.1"/>
    </source>
</evidence>
<dbReference type="InterPro" id="IPR001031">
    <property type="entry name" value="Thioesterase"/>
</dbReference>
<dbReference type="InterPro" id="IPR010071">
    <property type="entry name" value="AA_adenyl_dom"/>
</dbReference>
<dbReference type="Gene3D" id="3.40.50.980">
    <property type="match status" value="2"/>
</dbReference>
<dbReference type="InterPro" id="IPR020845">
    <property type="entry name" value="AMP-binding_CS"/>
</dbReference>
<dbReference type="Proteomes" id="UP000738359">
    <property type="component" value="Unassembled WGS sequence"/>
</dbReference>
<evidence type="ECO:0000256" key="1">
    <source>
        <dbReference type="ARBA" id="ARBA00022450"/>
    </source>
</evidence>
<dbReference type="InterPro" id="IPR000873">
    <property type="entry name" value="AMP-dep_synth/lig_dom"/>
</dbReference>
<dbReference type="Pfam" id="PF00550">
    <property type="entry name" value="PP-binding"/>
    <property type="match status" value="2"/>
</dbReference>
<dbReference type="InterPro" id="IPR029058">
    <property type="entry name" value="AB_hydrolase_fold"/>
</dbReference>
<dbReference type="InterPro" id="IPR001242">
    <property type="entry name" value="Condensation_dom"/>
</dbReference>
<dbReference type="FunFam" id="1.10.1200.10:FF:000016">
    <property type="entry name" value="Non-ribosomal peptide synthase"/>
    <property type="match status" value="1"/>
</dbReference>
<feature type="domain" description="Carrier" evidence="5">
    <location>
        <begin position="1262"/>
        <end position="1337"/>
    </location>
</feature>
<dbReference type="OrthoDB" id="329835at2759"/>
<dbReference type="PANTHER" id="PTHR45527:SF1">
    <property type="entry name" value="FATTY ACID SYNTHASE"/>
    <property type="match status" value="1"/>
</dbReference>
<keyword evidence="1" id="KW-0596">Phosphopantetheine</keyword>
<dbReference type="InterPro" id="IPR020806">
    <property type="entry name" value="PKS_PP-bd"/>
</dbReference>
<dbReference type="FunFam" id="3.30.300.30:FF:000010">
    <property type="entry name" value="Enterobactin synthetase component F"/>
    <property type="match status" value="1"/>
</dbReference>
<dbReference type="Gene3D" id="2.30.38.10">
    <property type="entry name" value="Luciferase, Domain 3"/>
    <property type="match status" value="1"/>
</dbReference>
<dbReference type="Pfam" id="PF00501">
    <property type="entry name" value="AMP-binding"/>
    <property type="match status" value="2"/>
</dbReference>
<evidence type="ECO:0000313" key="7">
    <source>
        <dbReference type="Proteomes" id="UP000738359"/>
    </source>
</evidence>
<dbReference type="Pfam" id="PF00668">
    <property type="entry name" value="Condensation"/>
    <property type="match status" value="1"/>
</dbReference>
<dbReference type="InterPro" id="IPR006162">
    <property type="entry name" value="Ppantetheine_attach_site"/>
</dbReference>
<dbReference type="Gene3D" id="3.30.559.10">
    <property type="entry name" value="Chloramphenicol acetyltransferase-like domain"/>
    <property type="match status" value="1"/>
</dbReference>
<keyword evidence="2" id="KW-0597">Phosphoprotein</keyword>
<feature type="non-terminal residue" evidence="6">
    <location>
        <position position="1"/>
    </location>
</feature>
<dbReference type="SUPFAM" id="SSF52777">
    <property type="entry name" value="CoA-dependent acyltransferases"/>
    <property type="match status" value="2"/>
</dbReference>
<keyword evidence="3" id="KW-0436">Ligase</keyword>
<dbReference type="Gene3D" id="3.40.50.1820">
    <property type="entry name" value="alpha/beta hydrolase"/>
    <property type="match status" value="1"/>
</dbReference>
<dbReference type="NCBIfam" id="TIGR01733">
    <property type="entry name" value="AA-adenyl-dom"/>
    <property type="match status" value="1"/>
</dbReference>
<name>A0A9P6LWS4_MORAP</name>
<dbReference type="InterPro" id="IPR023213">
    <property type="entry name" value="CAT-like_dom_sf"/>
</dbReference>
<sequence>STETPVSAAVYTVTSAISQLDRPPIGRPSTNSRMYVLDKHRNPVPIGVVGEMYIGGPGIATGYLNRPDLTAEKFLPDPFSNVQGARMYKSGDLARYLPDGNLLCVGRNDDLVKLRGYRIELGEVQTHLVGHPLVRNAAVLALGEGEDKQLVAYVEADHHEQLADTLREHLARMLPDYMIPAAFVRQDVLPLTNRNKIDRQALPNPDFSSFVTQAYVAPQGEIETALAAMWSELLRIKRVGRQDNFFMLGGHSIMAMRLMNSIATTFGPQLPMSTLFAAPTLAGLATSVSTSISQGDLSRFNIPRTSRDGPLDLSYAQQRMWFLAKIGGTNESYHVRRALRLRGTLDVVSLQNALDTLYARHESLRCAFPAIDGRPTMQVLPASDGLPLVRLNIQDEQEKNTAVKKAAIQEASTPFDMEQGPLVRTKLIQLGGNEHVFLITIHHIVTDGWSMGVVFRELNELYGAYSSDQSDPLVPLSIQYPDYATWQRQQLTQDKLKDQAEYWRQTLAGAPVFIELPTDRPRPPQQSFTGASVPIRFDSRLTSALKSMSHKHGVTMFMTTLAAWSAVLSRLSGQDDIVIGTPSANRSNQQVEQLIGFFVSTLALRIDLSESPSTQQLLERVHNVIITAQAHQDIPFEQVVEVVRPPRRTDMTPIFQVMFAWQNHDHVALKFHGIEAVPEDIENGTAKFDLELFLNEEKGETVGGLNYSTTLFDRGTIERHVGYFESMLRWMTNNTEVSIGTAPILGAAERELLLETWNSTDQPFPDNTCLHQLFEDQVELSPEAIAIVHGERMITYRELDSQANQIARRLLDTGVQPGDYVLLLLDRSIDLVASEIAVLKTGAAYVPIDKRAPVERQAYIASDCGSTVLITDESADIPSEIQAAVVRISTKRKQIERVQAYVMYTSGSTGRPKGVLVSHRGVARFAINNGHVAIGSNDRVAFGGNPAFDLSTFEVWVSLLNGASVVIINQATLLNPLQLARALDQYQVTLLCLTAALLHPYVHIIGAALSKLRYLMGVGEQGLVEAFQEVAKHGGQVCLLNGYGPTEISAISTAYRVTTATSQLYRLPIGRPISNTPHYVLDEHLAPVPVGVVAELHVGGPGVANGYLNQPELTAERFLQDPFSKVQEARMYKTGDLVRYLPDGNLVFIGRKDNQVKIRGFRVELGEIEARLAEHPHVREAVVLTLERDSDDKRLVAYVLADTHKDLSSLLHDYLSVSLPEYMIPSSFVRLDAFPLTNNGKIDRRALPEPDMDSLVTVGYVAPQGELEIALASIWSDLLRVERVGRHDNFFMLGGHSLLAVRLISIVRSSLEVDMKLHMLFSAPTLSGLAIHLDASFISYTQDDEYNGKSPLASSMDEMTLDYIEQIRKIQPRGPYHLLGWSFGGQVAHNMAVVLQSQGESVPLLAIMDSLAARSTQDDEKSGVEDESGRYEEYLTHLLKAYPLVDALVLKNMIAPILDNNRNLSGHFKPSVYTGDILFFRATSWRTGNAIDPAFWSPYVRGSIEAHDVACAHVDMDKPEHIAVVGSIVASWIEKLQR</sequence>
<evidence type="ECO:0000256" key="3">
    <source>
        <dbReference type="ARBA" id="ARBA00022598"/>
    </source>
</evidence>
<dbReference type="GO" id="GO:0043041">
    <property type="term" value="P:amino acid activation for nonribosomal peptide biosynthetic process"/>
    <property type="evidence" value="ECO:0007669"/>
    <property type="project" value="TreeGrafter"/>
</dbReference>
<dbReference type="InterPro" id="IPR009081">
    <property type="entry name" value="PP-bd_ACP"/>
</dbReference>
<feature type="domain" description="Carrier" evidence="5">
    <location>
        <begin position="217"/>
        <end position="292"/>
    </location>
</feature>
<dbReference type="InterPro" id="IPR025110">
    <property type="entry name" value="AMP-bd_C"/>
</dbReference>
<dbReference type="SUPFAM" id="SSF47336">
    <property type="entry name" value="ACP-like"/>
    <property type="match status" value="2"/>
</dbReference>
<comment type="caution">
    <text evidence="6">The sequence shown here is derived from an EMBL/GenBank/DDBJ whole genome shotgun (WGS) entry which is preliminary data.</text>
</comment>
<dbReference type="Gene3D" id="3.30.300.30">
    <property type="match status" value="2"/>
</dbReference>
<dbReference type="GO" id="GO:0016874">
    <property type="term" value="F:ligase activity"/>
    <property type="evidence" value="ECO:0007669"/>
    <property type="project" value="UniProtKB-KW"/>
</dbReference>
<dbReference type="GO" id="GO:0072330">
    <property type="term" value="P:monocarboxylic acid biosynthetic process"/>
    <property type="evidence" value="ECO:0007669"/>
    <property type="project" value="UniProtKB-ARBA"/>
</dbReference>
<dbReference type="PANTHER" id="PTHR45527">
    <property type="entry name" value="NONRIBOSOMAL PEPTIDE SYNTHETASE"/>
    <property type="match status" value="1"/>
</dbReference>
<dbReference type="GO" id="GO:0031177">
    <property type="term" value="F:phosphopantetheine binding"/>
    <property type="evidence" value="ECO:0007669"/>
    <property type="project" value="InterPro"/>
</dbReference>
<dbReference type="FunFam" id="1.10.1200.10:FF:000005">
    <property type="entry name" value="Nonribosomal peptide synthetase 1"/>
    <property type="match status" value="1"/>
</dbReference>
<dbReference type="CDD" id="cd19531">
    <property type="entry name" value="LCL_NRPS-like"/>
    <property type="match status" value="1"/>
</dbReference>
<dbReference type="GO" id="GO:0005737">
    <property type="term" value="C:cytoplasm"/>
    <property type="evidence" value="ECO:0007669"/>
    <property type="project" value="TreeGrafter"/>
</dbReference>
<dbReference type="PROSITE" id="PS00012">
    <property type="entry name" value="PHOSPHOPANTETHEINE"/>
    <property type="match status" value="1"/>
</dbReference>
<accession>A0A9P6LWS4</accession>
<dbReference type="GO" id="GO:0044550">
    <property type="term" value="P:secondary metabolite biosynthetic process"/>
    <property type="evidence" value="ECO:0007669"/>
    <property type="project" value="TreeGrafter"/>
</dbReference>
<dbReference type="Pfam" id="PF13193">
    <property type="entry name" value="AMP-binding_C"/>
    <property type="match status" value="2"/>
</dbReference>
<keyword evidence="7" id="KW-1185">Reference proteome</keyword>
<dbReference type="Gene3D" id="1.10.1200.10">
    <property type="entry name" value="ACP-like"/>
    <property type="match status" value="2"/>
</dbReference>
<dbReference type="EMBL" id="JAAAHY010001382">
    <property type="protein sequence ID" value="KAF9949715.1"/>
    <property type="molecule type" value="Genomic_DNA"/>
</dbReference>
<dbReference type="Pfam" id="PF00975">
    <property type="entry name" value="Thioesterase"/>
    <property type="match status" value="1"/>
</dbReference>
<dbReference type="SUPFAM" id="SSF53474">
    <property type="entry name" value="alpha/beta-Hydrolases"/>
    <property type="match status" value="1"/>
</dbReference>
<protein>
    <recommendedName>
        <fullName evidence="5">Carrier domain-containing protein</fullName>
    </recommendedName>
</protein>
<dbReference type="SMART" id="SM00823">
    <property type="entry name" value="PKS_PP"/>
    <property type="match status" value="2"/>
</dbReference>
<dbReference type="FunFam" id="2.30.38.10:FF:000001">
    <property type="entry name" value="Non-ribosomal peptide synthetase PvdI"/>
    <property type="match status" value="2"/>
</dbReference>
<gene>
    <name evidence="6" type="ORF">BGZ70_001659</name>
</gene>
<comment type="similarity">
    <text evidence="4">Belongs to the NRP synthetase family.</text>
</comment>
<dbReference type="InterPro" id="IPR042099">
    <property type="entry name" value="ANL_N_sf"/>
</dbReference>
<proteinExistence type="inferred from homology"/>
<evidence type="ECO:0000256" key="4">
    <source>
        <dbReference type="ARBA" id="ARBA00029454"/>
    </source>
</evidence>
<dbReference type="InterPro" id="IPR045851">
    <property type="entry name" value="AMP-bd_C_sf"/>
</dbReference>
<dbReference type="PROSITE" id="PS00455">
    <property type="entry name" value="AMP_BINDING"/>
    <property type="match status" value="1"/>
</dbReference>
<dbReference type="SUPFAM" id="SSF56801">
    <property type="entry name" value="Acetyl-CoA synthetase-like"/>
    <property type="match status" value="2"/>
</dbReference>
<evidence type="ECO:0000256" key="2">
    <source>
        <dbReference type="ARBA" id="ARBA00022553"/>
    </source>
</evidence>
<organism evidence="6 7">
    <name type="scientific">Mortierella alpina</name>
    <name type="common">Oleaginous fungus</name>
    <name type="synonym">Mortierella renispora</name>
    <dbReference type="NCBI Taxonomy" id="64518"/>
    <lineage>
        <taxon>Eukaryota</taxon>
        <taxon>Fungi</taxon>
        <taxon>Fungi incertae sedis</taxon>
        <taxon>Mucoromycota</taxon>
        <taxon>Mortierellomycotina</taxon>
        <taxon>Mortierellomycetes</taxon>
        <taxon>Mortierellales</taxon>
        <taxon>Mortierellaceae</taxon>
        <taxon>Mortierella</taxon>
    </lineage>
</organism>
<dbReference type="Gene3D" id="3.30.559.30">
    <property type="entry name" value="Nonribosomal peptide synthetase, condensation domain"/>
    <property type="match status" value="1"/>
</dbReference>
<dbReference type="PROSITE" id="PS50075">
    <property type="entry name" value="CARRIER"/>
    <property type="match status" value="2"/>
</dbReference>
<dbReference type="InterPro" id="IPR036736">
    <property type="entry name" value="ACP-like_sf"/>
</dbReference>
<evidence type="ECO:0000259" key="5">
    <source>
        <dbReference type="PROSITE" id="PS50075"/>
    </source>
</evidence>
<reference evidence="6" key="1">
    <citation type="journal article" date="2020" name="Fungal Divers.">
        <title>Resolving the Mortierellaceae phylogeny through synthesis of multi-gene phylogenetics and phylogenomics.</title>
        <authorList>
            <person name="Vandepol N."/>
            <person name="Liber J."/>
            <person name="Desiro A."/>
            <person name="Na H."/>
            <person name="Kennedy M."/>
            <person name="Barry K."/>
            <person name="Grigoriev I.V."/>
            <person name="Miller A.N."/>
            <person name="O'Donnell K."/>
            <person name="Stajich J.E."/>
            <person name="Bonito G."/>
        </authorList>
    </citation>
    <scope>NUCLEOTIDE SEQUENCE</scope>
    <source>
        <strain evidence="6">CK1249</strain>
    </source>
</reference>